<dbReference type="RefSeq" id="WP_146881623.1">
    <property type="nucleotide sequence ID" value="NZ_BJXB01000001.1"/>
</dbReference>
<dbReference type="NCBIfam" id="TIGR02532">
    <property type="entry name" value="IV_pilin_GFxxxE"/>
    <property type="match status" value="1"/>
</dbReference>
<dbReference type="Proteomes" id="UP000321306">
    <property type="component" value="Unassembled WGS sequence"/>
</dbReference>
<keyword evidence="7" id="KW-1185">Reference proteome</keyword>
<dbReference type="GO" id="GO:0009279">
    <property type="term" value="C:cell outer membrane"/>
    <property type="evidence" value="ECO:0007669"/>
    <property type="project" value="UniProtKB-SubCell"/>
</dbReference>
<feature type="transmembrane region" description="Helical" evidence="5">
    <location>
        <begin position="6"/>
        <end position="29"/>
    </location>
</feature>
<dbReference type="SUPFAM" id="SSF54523">
    <property type="entry name" value="Pili subunits"/>
    <property type="match status" value="1"/>
</dbReference>
<keyword evidence="5" id="KW-0472">Membrane</keyword>
<comment type="subcellular location">
    <subcellularLocation>
        <location evidence="1">Cell outer membrane</location>
        <topology evidence="1">Single-pass membrane protein</topology>
    </subcellularLocation>
    <subcellularLocation>
        <location evidence="2">Periplasm</location>
    </subcellularLocation>
</comment>
<evidence type="ECO:0008006" key="8">
    <source>
        <dbReference type="Google" id="ProtNLM"/>
    </source>
</evidence>
<evidence type="ECO:0000313" key="6">
    <source>
        <dbReference type="EMBL" id="GEM44465.1"/>
    </source>
</evidence>
<dbReference type="GO" id="GO:0042597">
    <property type="term" value="C:periplasmic space"/>
    <property type="evidence" value="ECO:0007669"/>
    <property type="project" value="UniProtKB-SubCell"/>
</dbReference>
<evidence type="ECO:0000256" key="2">
    <source>
        <dbReference type="ARBA" id="ARBA00004418"/>
    </source>
</evidence>
<keyword evidence="5" id="KW-0812">Transmembrane</keyword>
<dbReference type="Pfam" id="PF07963">
    <property type="entry name" value="N_methyl"/>
    <property type="match status" value="1"/>
</dbReference>
<evidence type="ECO:0000256" key="5">
    <source>
        <dbReference type="SAM" id="Phobius"/>
    </source>
</evidence>
<reference evidence="6 7" key="1">
    <citation type="submission" date="2019-07" db="EMBL/GenBank/DDBJ databases">
        <title>Whole genome shotgun sequence of Deinococcus cellulosilyticus NBRC 106333.</title>
        <authorList>
            <person name="Hosoyama A."/>
            <person name="Uohara A."/>
            <person name="Ohji S."/>
            <person name="Ichikawa N."/>
        </authorList>
    </citation>
    <scope>NUCLEOTIDE SEQUENCE [LARGE SCALE GENOMIC DNA]</scope>
    <source>
        <strain evidence="6 7">NBRC 106333</strain>
    </source>
</reference>
<sequence>MNKQGLLGFTLIEILVAITLLGILLSLGISNYIREAQKRQFYQELTSLTYTFDQARSTSVKTSTDQTVQISSSGNVVTLTYGTTTRRFTNLAFCVPSACGTTAQVTYKSPHGEMCWSSACTSSDAYVTFTRNTFSANLVFQGVFGYAAIRDLK</sequence>
<keyword evidence="5" id="KW-1133">Transmembrane helix</keyword>
<organism evidence="6 7">
    <name type="scientific">Deinococcus cellulosilyticus (strain DSM 18568 / NBRC 106333 / KACC 11606 / 5516J-15)</name>
    <dbReference type="NCBI Taxonomy" id="1223518"/>
    <lineage>
        <taxon>Bacteria</taxon>
        <taxon>Thermotogati</taxon>
        <taxon>Deinococcota</taxon>
        <taxon>Deinococci</taxon>
        <taxon>Deinococcales</taxon>
        <taxon>Deinococcaceae</taxon>
        <taxon>Deinococcus</taxon>
    </lineage>
</organism>
<accession>A0A511MV59</accession>
<evidence type="ECO:0000256" key="1">
    <source>
        <dbReference type="ARBA" id="ARBA00004203"/>
    </source>
</evidence>
<keyword evidence="3" id="KW-0574">Periplasm</keyword>
<evidence type="ECO:0000313" key="7">
    <source>
        <dbReference type="Proteomes" id="UP000321306"/>
    </source>
</evidence>
<keyword evidence="4" id="KW-0998">Cell outer membrane</keyword>
<dbReference type="EMBL" id="BJXB01000001">
    <property type="protein sequence ID" value="GEM44465.1"/>
    <property type="molecule type" value="Genomic_DNA"/>
</dbReference>
<dbReference type="InterPro" id="IPR012902">
    <property type="entry name" value="N_methyl_site"/>
</dbReference>
<name>A0A511MV59_DEIC1</name>
<dbReference type="OrthoDB" id="9867853at2"/>
<comment type="caution">
    <text evidence="6">The sequence shown here is derived from an EMBL/GenBank/DDBJ whole genome shotgun (WGS) entry which is preliminary data.</text>
</comment>
<evidence type="ECO:0000256" key="3">
    <source>
        <dbReference type="ARBA" id="ARBA00022764"/>
    </source>
</evidence>
<dbReference type="Gene3D" id="3.30.700.10">
    <property type="entry name" value="Glycoprotein, Type 4 Pilin"/>
    <property type="match status" value="1"/>
</dbReference>
<proteinExistence type="predicted"/>
<protein>
    <recommendedName>
        <fullName evidence="8">Prepilin-type N-terminal cleavage/methylation domain-containing protein</fullName>
    </recommendedName>
</protein>
<evidence type="ECO:0000256" key="4">
    <source>
        <dbReference type="ARBA" id="ARBA00023237"/>
    </source>
</evidence>
<dbReference type="AlphaFoldDB" id="A0A511MV59"/>
<dbReference type="InterPro" id="IPR045584">
    <property type="entry name" value="Pilin-like"/>
</dbReference>
<gene>
    <name evidence="6" type="ORF">DC3_01000</name>
</gene>